<dbReference type="SUPFAM" id="SSF49373">
    <property type="entry name" value="Invasin/intimin cell-adhesion fragments"/>
    <property type="match status" value="1"/>
</dbReference>
<dbReference type="SMART" id="SM00635">
    <property type="entry name" value="BID_2"/>
    <property type="match status" value="1"/>
</dbReference>
<evidence type="ECO:0000256" key="2">
    <source>
        <dbReference type="SAM" id="MobiDB-lite"/>
    </source>
</evidence>
<evidence type="ECO:0000313" key="4">
    <source>
        <dbReference type="EMBL" id="TDA20352.1"/>
    </source>
</evidence>
<dbReference type="InterPro" id="IPR003343">
    <property type="entry name" value="Big_2"/>
</dbReference>
<feature type="coiled-coil region" evidence="1">
    <location>
        <begin position="1500"/>
        <end position="1534"/>
    </location>
</feature>
<comment type="caution">
    <text evidence="4">The sequence shown here is derived from an EMBL/GenBank/DDBJ whole genome shotgun (WGS) entry which is preliminary data.</text>
</comment>
<gene>
    <name evidence="4" type="ORF">E1963_17400</name>
</gene>
<evidence type="ECO:0000259" key="3">
    <source>
        <dbReference type="SMART" id="SM00635"/>
    </source>
</evidence>
<dbReference type="PANTHER" id="PTHR45615">
    <property type="entry name" value="MYOSIN HEAVY CHAIN, NON-MUSCLE"/>
    <property type="match status" value="1"/>
</dbReference>
<reference evidence="4 5" key="1">
    <citation type="journal article" date="2016" name="Nat. Microbiol.">
        <title>The Mouse Intestinal Bacterial Collection (miBC) provides host-specific insight into cultured diversity and functional potential of the gut microbiota.</title>
        <authorList>
            <person name="Lagkouvardos I."/>
            <person name="Pukall R."/>
            <person name="Abt B."/>
            <person name="Foesel B.U."/>
            <person name="Meier-Kolthoff J.P."/>
            <person name="Kumar N."/>
            <person name="Bresciani A."/>
            <person name="Martinez I."/>
            <person name="Just S."/>
            <person name="Ziegler C."/>
            <person name="Brugiroux S."/>
            <person name="Garzetti D."/>
            <person name="Wenning M."/>
            <person name="Bui T.P."/>
            <person name="Wang J."/>
            <person name="Hugenholtz F."/>
            <person name="Plugge C.M."/>
            <person name="Peterson D.A."/>
            <person name="Hornef M.W."/>
            <person name="Baines J.F."/>
            <person name="Smidt H."/>
            <person name="Walter J."/>
            <person name="Kristiansen K."/>
            <person name="Nielsen H.B."/>
            <person name="Haller D."/>
            <person name="Overmann J."/>
            <person name="Stecher B."/>
            <person name="Clavel T."/>
        </authorList>
    </citation>
    <scope>NUCLEOTIDE SEQUENCE [LARGE SCALE GENOMIC DNA]</scope>
    <source>
        <strain evidence="4 5">DSM 28560</strain>
    </source>
</reference>
<evidence type="ECO:0000313" key="5">
    <source>
        <dbReference type="Proteomes" id="UP000295710"/>
    </source>
</evidence>
<dbReference type="Pfam" id="PF02368">
    <property type="entry name" value="Big_2"/>
    <property type="match status" value="1"/>
</dbReference>
<organism evidence="4 5">
    <name type="scientific">Extibacter muris</name>
    <dbReference type="NCBI Taxonomy" id="1796622"/>
    <lineage>
        <taxon>Bacteria</taxon>
        <taxon>Bacillati</taxon>
        <taxon>Bacillota</taxon>
        <taxon>Clostridia</taxon>
        <taxon>Lachnospirales</taxon>
        <taxon>Lachnospiraceae</taxon>
        <taxon>Extibacter</taxon>
    </lineage>
</organism>
<dbReference type="PANTHER" id="PTHR45615:SF80">
    <property type="entry name" value="GRIP DOMAIN-CONTAINING PROTEIN"/>
    <property type="match status" value="1"/>
</dbReference>
<dbReference type="Proteomes" id="UP000295710">
    <property type="component" value="Unassembled WGS sequence"/>
</dbReference>
<feature type="region of interest" description="Disordered" evidence="2">
    <location>
        <begin position="1620"/>
        <end position="1642"/>
    </location>
</feature>
<accession>A0A4R4F9M2</accession>
<feature type="compositionally biased region" description="Low complexity" evidence="2">
    <location>
        <begin position="1620"/>
        <end position="1630"/>
    </location>
</feature>
<feature type="coiled-coil region" evidence="1">
    <location>
        <begin position="205"/>
        <end position="256"/>
    </location>
</feature>
<dbReference type="Gene3D" id="2.60.40.1080">
    <property type="match status" value="1"/>
</dbReference>
<feature type="coiled-coil region" evidence="1">
    <location>
        <begin position="97"/>
        <end position="148"/>
    </location>
</feature>
<dbReference type="InterPro" id="IPR008964">
    <property type="entry name" value="Invasin/intimin_cell_adhesion"/>
</dbReference>
<feature type="compositionally biased region" description="Polar residues" evidence="2">
    <location>
        <begin position="1631"/>
        <end position="1642"/>
    </location>
</feature>
<protein>
    <recommendedName>
        <fullName evidence="3">BIG2 domain-containing protein</fullName>
    </recommendedName>
</protein>
<evidence type="ECO:0000256" key="1">
    <source>
        <dbReference type="SAM" id="Coils"/>
    </source>
</evidence>
<proteinExistence type="predicted"/>
<name>A0A4R4F9M2_9FIRM</name>
<keyword evidence="5" id="KW-1185">Reference proteome</keyword>
<dbReference type="EMBL" id="SMMX01000023">
    <property type="protein sequence ID" value="TDA20352.1"/>
    <property type="molecule type" value="Genomic_DNA"/>
</dbReference>
<keyword evidence="1" id="KW-0175">Coiled coil</keyword>
<feature type="domain" description="BIG2" evidence="3">
    <location>
        <begin position="1663"/>
        <end position="1739"/>
    </location>
</feature>
<sequence length="1962" mass="214406">MKRQSFFKLHLPLIKNIKSGFANGAENLSKMDVMSQALATTFPKIFSVVSQAAPLLGIITATIGGLALVNSLTESYGEAVSKAQDTASQYAQTKGELQAVNTELSSVQSRIEELQSKGKLSFTEQSELANLQEQNAALEQRSALLTKLSDAQKYTAAKDAANAMQKKDDNILYETSDENDALMASYAGGRNDDREMHKRTDAEAIKEDVDAIKEYEAEINKLKKEQKGLNKDDDSFKKKQKTIDDYQEKLSKYSEDLNKRYANVSEWHNSMINDVTGNPLPGFEQQVHELEEAMNYTERLNFESGTPKGDIESFFSGSNTSGINNYLTELAKAGKSTEDIKAAIKGLGLTSKDFGTATLDDVAKHFKNIANAANEASNSVDNVDGSFSGISEAFQTENAGDAYEETGNYLQKAKELFDKGLVNTDDVKSVAKMIGADTENIKGTFAEKYQQAMKYFTFDENGNMTEDGVLTFMDEYEAKLEGVNGSFKTSAEAAKAMNMTAEEFEILMGRAQDHDFDFGDMVKSSERLESAKMALAGLKDIYKDQEPPEGMEDKLANWEEALANTDLTELDPTIIAKIEFAYDLASLQQSIDEAQAIAENGGDSSDWAELLAQKQTYRATAEEGLGFNKEGFVAPLQYDMAGNAISLLQKQMAGSSEEEKIKIQAEIDNLTDVQNQLLDAFAESEFSMNLDADSTAEEWQNALNSFLEESEGQGILDNMDLSIESAKEKLAELTDMDPEDVTIPFNLDTVDANASLETILSQITGIPEETMAEFIANDEISPEAINVLSNLSGIPTDTLTEMQANDGATGVIAQVLSELYGIPPSKISELLAQDNASGIANLVNLAVDGISSSHKTDVTATDNATGILSSIKTSIMSIPAVKKVTVAVSKIGKSIKDFFTGGSGADGTAHAQGTAHSAGTALWQYRHFGSRSYSGGSWGLPHSERALINELGREIIVRNGRWFTLNNGYPAMASLKAGDIVFNHKQSEALLSRGYVTGSHARLVGSSFAEGSLGHLSGRAYASGTEFKQEFDQIEILIDRMEAVFKRISDSIETLSYNLTAQNKQVDSAIAKAKSNLSSYQKAYDTYMSKANAVGLSGSWVNAVQNGSYDVSTITDESLKDKIDDYKKYYEKALGLQKDIADLQKDLVDLAMKKLSNIDSYFSNRFDYNDDFGYANQISELNAALSQYQNELAKQVSSGTIKQYSDEWYDAQKKIADYTQKILDATWKKFEDTLDHMDRVSDNLKDFLSLKEAKGEPLTEADYQKQIDLNNDSIQKSYDLRQQLVKKQAVYDVGSKLYDSLAKEIAGLDSDIYDLMENNEKLKKSIWETRFTNPFEEVIDGLDATISSSKNLRSLLDKDSFFDESGALTDNGLANLALLGQEMAASKQKVAEYTAALKKLDEACQNGILSQEDYEKSQKNMLKDIQDAAGDVQDYKDKIIDLYKDQMKAEIDYMDDYYDKRQKALDLDKKYYDFSKKLNDRSKSVNQLKAQIAALQGVNNASAQAELRRLQQELAEKEEDLAELKKDHADDMIDRGYDKLSTGLKDSLNSTMDELTYNAGKQEQVVADMLNKVVSMYGQAYGKINEIIANTGFAGSSGFHQNITDLGTQSGAAGQMEAGSASQGSVQASGTTTGVDTGAINKNPSHDAIIEDISKESDLNNRPVAELTLSTTSLSLTEGKSAVVSARIRPTDAANKTLRWTSSNTKTATVSGGTIKGVKAGSAVITCTTTDGSGISATVSVSVARAPAKPAPSQNSPAYGGIPFRYKKDYYPKNKLNVNSSIVDRLKSHDFDSSMSACRELYNYWGGGGYYSGTYSQNVWLLNKMRSAGYRKGSRSVPISGPDFVHAGEIVIRKSDGGILVPLQRGDGVIPSGLTENLWDLAERAPQLLSGAGLCLPAPGRAHQASGERGLQAQFSFGTLLNIEGNADKDIVDELKSALPALGKELTQIVSSELSDDYRKLK</sequence>
<dbReference type="SUPFAM" id="SSF158634">
    <property type="entry name" value="RPA2825-like"/>
    <property type="match status" value="1"/>
</dbReference>